<feature type="domain" description="J" evidence="3">
    <location>
        <begin position="51"/>
        <end position="124"/>
    </location>
</feature>
<dbReference type="InterPro" id="IPR004640">
    <property type="entry name" value="HscB"/>
</dbReference>
<dbReference type="SUPFAM" id="SSF46565">
    <property type="entry name" value="Chaperone J-domain"/>
    <property type="match status" value="1"/>
</dbReference>
<dbReference type="GO" id="GO:0044571">
    <property type="term" value="P:[2Fe-2S] cluster assembly"/>
    <property type="evidence" value="ECO:0007669"/>
    <property type="project" value="InterPro"/>
</dbReference>
<dbReference type="InterPro" id="IPR036386">
    <property type="entry name" value="HscB_C_sf"/>
</dbReference>
<gene>
    <name evidence="4" type="ORF">DL89DRAFT_220832</name>
</gene>
<dbReference type="EMBL" id="MCFD01000002">
    <property type="protein sequence ID" value="ORX73162.1"/>
    <property type="molecule type" value="Genomic_DNA"/>
</dbReference>
<dbReference type="InterPro" id="IPR009073">
    <property type="entry name" value="HscB_oligo_C"/>
</dbReference>
<dbReference type="GO" id="GO:0001671">
    <property type="term" value="F:ATPase activator activity"/>
    <property type="evidence" value="ECO:0007669"/>
    <property type="project" value="InterPro"/>
</dbReference>
<keyword evidence="5" id="KW-1185">Reference proteome</keyword>
<name>A0A1Y1WI57_9FUNG</name>
<dbReference type="GO" id="GO:0051259">
    <property type="term" value="P:protein complex oligomerization"/>
    <property type="evidence" value="ECO:0007669"/>
    <property type="project" value="InterPro"/>
</dbReference>
<dbReference type="GO" id="GO:0005739">
    <property type="term" value="C:mitochondrion"/>
    <property type="evidence" value="ECO:0007669"/>
    <property type="project" value="TreeGrafter"/>
</dbReference>
<dbReference type="Gene3D" id="1.20.1280.20">
    <property type="entry name" value="HscB, C-terminal domain"/>
    <property type="match status" value="1"/>
</dbReference>
<sequence>MAQHTATAAAPETLPKKRKTCWHCQQESDPASVFCSNNKCGAIQPVGPTTTYFDVLVGGRRTFDVDMGELRRVFLKLQQGVHPDSYSQKEDIERTLAETQSSWINRGYATLRDPLHRAHYLLKLAGRKINEEDKITDPELLMEVMELREEIEMAQSEEQMAAIKRRNDSSIEHVVRELAAAFGQDDLDRARQLTNHFQYLRRVSQAIQNWEPGKSVDIGN</sequence>
<dbReference type="PANTHER" id="PTHR14021">
    <property type="entry name" value="IRON-SULFUR CLUSTER CO-CHAPERONE PROTEIN HSCB"/>
    <property type="match status" value="1"/>
</dbReference>
<dbReference type="InterPro" id="IPR001623">
    <property type="entry name" value="DnaJ_domain"/>
</dbReference>
<comment type="caution">
    <text evidence="4">The sequence shown here is derived from an EMBL/GenBank/DDBJ whole genome shotgun (WGS) entry which is preliminary data.</text>
</comment>
<dbReference type="NCBIfam" id="TIGR00714">
    <property type="entry name" value="hscB"/>
    <property type="match status" value="1"/>
</dbReference>
<dbReference type="AlphaFoldDB" id="A0A1Y1WI57"/>
<reference evidence="4 5" key="1">
    <citation type="submission" date="2016-07" db="EMBL/GenBank/DDBJ databases">
        <title>Pervasive Adenine N6-methylation of Active Genes in Fungi.</title>
        <authorList>
            <consortium name="DOE Joint Genome Institute"/>
            <person name="Mondo S.J."/>
            <person name="Dannebaum R.O."/>
            <person name="Kuo R.C."/>
            <person name="Labutti K."/>
            <person name="Haridas S."/>
            <person name="Kuo A."/>
            <person name="Salamov A."/>
            <person name="Ahrendt S.R."/>
            <person name="Lipzen A."/>
            <person name="Sullivan W."/>
            <person name="Andreopoulos W.B."/>
            <person name="Clum A."/>
            <person name="Lindquist E."/>
            <person name="Daum C."/>
            <person name="Ramamoorthy G.K."/>
            <person name="Gryganskyi A."/>
            <person name="Culley D."/>
            <person name="Magnuson J.K."/>
            <person name="James T.Y."/>
            <person name="O'Malley M.A."/>
            <person name="Stajich J.E."/>
            <person name="Spatafora J.W."/>
            <person name="Visel A."/>
            <person name="Grigoriev I.V."/>
        </authorList>
    </citation>
    <scope>NUCLEOTIDE SEQUENCE [LARGE SCALE GENOMIC DNA]</scope>
    <source>
        <strain evidence="4 5">ATCC 12442</strain>
    </source>
</reference>
<evidence type="ECO:0000313" key="5">
    <source>
        <dbReference type="Proteomes" id="UP000193922"/>
    </source>
</evidence>
<dbReference type="OrthoDB" id="448954at2759"/>
<proteinExistence type="inferred from homology"/>
<protein>
    <submittedName>
        <fullName evidence="4">Co-chaperone Hsc20</fullName>
    </submittedName>
</protein>
<dbReference type="InterPro" id="IPR036869">
    <property type="entry name" value="J_dom_sf"/>
</dbReference>
<dbReference type="Gene3D" id="1.10.287.110">
    <property type="entry name" value="DnaJ domain"/>
    <property type="match status" value="1"/>
</dbReference>
<dbReference type="GeneID" id="63801123"/>
<accession>A0A1Y1WI57</accession>
<comment type="similarity">
    <text evidence="1">Belongs to the HscB family.</text>
</comment>
<evidence type="ECO:0000313" key="4">
    <source>
        <dbReference type="EMBL" id="ORX73162.1"/>
    </source>
</evidence>
<organism evidence="4 5">
    <name type="scientific">Linderina pennispora</name>
    <dbReference type="NCBI Taxonomy" id="61395"/>
    <lineage>
        <taxon>Eukaryota</taxon>
        <taxon>Fungi</taxon>
        <taxon>Fungi incertae sedis</taxon>
        <taxon>Zoopagomycota</taxon>
        <taxon>Kickxellomycotina</taxon>
        <taxon>Kickxellomycetes</taxon>
        <taxon>Kickxellales</taxon>
        <taxon>Kickxellaceae</taxon>
        <taxon>Linderina</taxon>
    </lineage>
</organism>
<dbReference type="GO" id="GO:0051087">
    <property type="term" value="F:protein-folding chaperone binding"/>
    <property type="evidence" value="ECO:0007669"/>
    <property type="project" value="InterPro"/>
</dbReference>
<dbReference type="PANTHER" id="PTHR14021:SF15">
    <property type="entry name" value="IRON-SULFUR CLUSTER CO-CHAPERONE PROTEIN HSCB"/>
    <property type="match status" value="1"/>
</dbReference>
<keyword evidence="2" id="KW-0143">Chaperone</keyword>
<dbReference type="SUPFAM" id="SSF47144">
    <property type="entry name" value="HSC20 (HSCB), C-terminal oligomerisation domain"/>
    <property type="match status" value="1"/>
</dbReference>
<dbReference type="STRING" id="61395.A0A1Y1WI57"/>
<dbReference type="Proteomes" id="UP000193922">
    <property type="component" value="Unassembled WGS sequence"/>
</dbReference>
<evidence type="ECO:0000256" key="1">
    <source>
        <dbReference type="ARBA" id="ARBA00010476"/>
    </source>
</evidence>
<dbReference type="RefSeq" id="XP_040746502.1">
    <property type="nucleotide sequence ID" value="XM_040884475.1"/>
</dbReference>
<dbReference type="PROSITE" id="PS50076">
    <property type="entry name" value="DNAJ_2"/>
    <property type="match status" value="1"/>
</dbReference>
<dbReference type="Pfam" id="PF07743">
    <property type="entry name" value="HSCB_C"/>
    <property type="match status" value="1"/>
</dbReference>
<evidence type="ECO:0000259" key="3">
    <source>
        <dbReference type="PROSITE" id="PS50076"/>
    </source>
</evidence>
<evidence type="ECO:0000256" key="2">
    <source>
        <dbReference type="ARBA" id="ARBA00023186"/>
    </source>
</evidence>